<comment type="similarity">
    <text evidence="1 2">Belongs to the polypeptide deformylase family.</text>
</comment>
<dbReference type="PRINTS" id="PR01576">
    <property type="entry name" value="PDEFORMYLASE"/>
</dbReference>
<feature type="binding site" evidence="2">
    <location>
        <position position="153"/>
    </location>
    <ligand>
        <name>Fe cation</name>
        <dbReference type="ChEBI" id="CHEBI:24875"/>
    </ligand>
</feature>
<dbReference type="InterPro" id="IPR036821">
    <property type="entry name" value="Peptide_deformylase_sf"/>
</dbReference>
<dbReference type="GO" id="GO:0042586">
    <property type="term" value="F:peptide deformylase activity"/>
    <property type="evidence" value="ECO:0007669"/>
    <property type="project" value="UniProtKB-UniRule"/>
</dbReference>
<proteinExistence type="inferred from homology"/>
<dbReference type="InterPro" id="IPR023635">
    <property type="entry name" value="Peptide_deformylase"/>
</dbReference>
<dbReference type="STRING" id="469383.Cwoe_0873"/>
<reference evidence="3 4" key="1">
    <citation type="journal article" date="2010" name="Stand. Genomic Sci.">
        <title>Complete genome sequence of Conexibacter woesei type strain (ID131577).</title>
        <authorList>
            <person name="Pukall R."/>
            <person name="Lapidus A."/>
            <person name="Glavina Del Rio T."/>
            <person name="Copeland A."/>
            <person name="Tice H."/>
            <person name="Cheng J.-F."/>
            <person name="Lucas S."/>
            <person name="Chen F."/>
            <person name="Nolan M."/>
            <person name="Bruce D."/>
            <person name="Goodwin L."/>
            <person name="Pitluck S."/>
            <person name="Mavromatis K."/>
            <person name="Ivanova N."/>
            <person name="Ovchinnikova G."/>
            <person name="Pati A."/>
            <person name="Chen A."/>
            <person name="Palaniappan K."/>
            <person name="Land M."/>
            <person name="Hauser L."/>
            <person name="Chang Y.-J."/>
            <person name="Jeffries C.D."/>
            <person name="Chain P."/>
            <person name="Meincke L."/>
            <person name="Sims D."/>
            <person name="Brettin T."/>
            <person name="Detter J.C."/>
            <person name="Rohde M."/>
            <person name="Goeker M."/>
            <person name="Bristow J."/>
            <person name="Eisen J.A."/>
            <person name="Markowitz V."/>
            <person name="Kyrpides N.C."/>
            <person name="Klenk H.-P."/>
            <person name="Hugenholtz P."/>
        </authorList>
    </citation>
    <scope>NUCLEOTIDE SEQUENCE [LARGE SCALE GENOMIC DNA]</scope>
    <source>
        <strain evidence="4">DSM 14684 / CIP 108061 / JCM 11494 / NBRC 100937 / ID131577</strain>
    </source>
</reference>
<reference evidence="4" key="2">
    <citation type="submission" date="2010-01" db="EMBL/GenBank/DDBJ databases">
        <title>The complete genome of Conexibacter woesei DSM 14684.</title>
        <authorList>
            <consortium name="US DOE Joint Genome Institute (JGI-PGF)"/>
            <person name="Lucas S."/>
            <person name="Copeland A."/>
            <person name="Lapidus A."/>
            <person name="Glavina del Rio T."/>
            <person name="Dalin E."/>
            <person name="Tice H."/>
            <person name="Bruce D."/>
            <person name="Goodwin L."/>
            <person name="Pitluck S."/>
            <person name="Kyrpides N."/>
            <person name="Mavromatis K."/>
            <person name="Ivanova N."/>
            <person name="Mikhailova N."/>
            <person name="Chertkov O."/>
            <person name="Brettin T."/>
            <person name="Detter J.C."/>
            <person name="Han C."/>
            <person name="Larimer F."/>
            <person name="Land M."/>
            <person name="Hauser L."/>
            <person name="Markowitz V."/>
            <person name="Cheng J.-F."/>
            <person name="Hugenholtz P."/>
            <person name="Woyke T."/>
            <person name="Wu D."/>
            <person name="Pukall R."/>
            <person name="Steenblock K."/>
            <person name="Schneider S."/>
            <person name="Klenk H.-P."/>
            <person name="Eisen J.A."/>
        </authorList>
    </citation>
    <scope>NUCLEOTIDE SEQUENCE [LARGE SCALE GENOMIC DNA]</scope>
    <source>
        <strain evidence="4">DSM 14684 / CIP 108061 / JCM 11494 / NBRC 100937 / ID131577</strain>
    </source>
</reference>
<evidence type="ECO:0000313" key="3">
    <source>
        <dbReference type="EMBL" id="ADB49306.1"/>
    </source>
</evidence>
<dbReference type="Proteomes" id="UP000008229">
    <property type="component" value="Chromosome"/>
</dbReference>
<feature type="active site" evidence="2">
    <location>
        <position position="154"/>
    </location>
</feature>
<evidence type="ECO:0000256" key="1">
    <source>
        <dbReference type="ARBA" id="ARBA00010759"/>
    </source>
</evidence>
<dbReference type="NCBIfam" id="NF001159">
    <property type="entry name" value="PRK00150.1-3"/>
    <property type="match status" value="1"/>
</dbReference>
<dbReference type="HAMAP" id="MF_00163">
    <property type="entry name" value="Pep_deformylase"/>
    <property type="match status" value="1"/>
</dbReference>
<dbReference type="RefSeq" id="WP_012932359.1">
    <property type="nucleotide sequence ID" value="NC_013739.1"/>
</dbReference>
<accession>D3FBD7</accession>
<keyword evidence="2" id="KW-0408">Iron</keyword>
<evidence type="ECO:0000313" key="4">
    <source>
        <dbReference type="Proteomes" id="UP000008229"/>
    </source>
</evidence>
<gene>
    <name evidence="2" type="primary">def</name>
    <name evidence="3" type="ordered locus">Cwoe_0873</name>
</gene>
<dbReference type="KEGG" id="cwo:Cwoe_0873"/>
<comment type="cofactor">
    <cofactor evidence="2">
        <name>Fe(2+)</name>
        <dbReference type="ChEBI" id="CHEBI:29033"/>
    </cofactor>
    <text evidence="2">Binds 1 Fe(2+) ion.</text>
</comment>
<keyword evidence="4" id="KW-1185">Reference proteome</keyword>
<organism evidence="3 4">
    <name type="scientific">Conexibacter woesei (strain DSM 14684 / CCUG 47730 / CIP 108061 / JCM 11494 / NBRC 100937 / ID131577)</name>
    <dbReference type="NCBI Taxonomy" id="469383"/>
    <lineage>
        <taxon>Bacteria</taxon>
        <taxon>Bacillati</taxon>
        <taxon>Actinomycetota</taxon>
        <taxon>Thermoleophilia</taxon>
        <taxon>Solirubrobacterales</taxon>
        <taxon>Conexibacteraceae</taxon>
        <taxon>Conexibacter</taxon>
    </lineage>
</organism>
<dbReference type="AlphaFoldDB" id="D3FBD7"/>
<dbReference type="HOGENOM" id="CLU_061901_2_0_11"/>
<keyword evidence="2" id="KW-0648">Protein biosynthesis</keyword>
<dbReference type="Gene3D" id="3.90.45.10">
    <property type="entry name" value="Peptide deformylase"/>
    <property type="match status" value="1"/>
</dbReference>
<dbReference type="PIRSF" id="PIRSF004749">
    <property type="entry name" value="Pep_def"/>
    <property type="match status" value="1"/>
</dbReference>
<keyword evidence="2" id="KW-0378">Hydrolase</keyword>
<name>D3FBD7_CONWI</name>
<dbReference type="CDD" id="cd00487">
    <property type="entry name" value="Pep_deformylase"/>
    <property type="match status" value="1"/>
</dbReference>
<dbReference type="GO" id="GO:0006412">
    <property type="term" value="P:translation"/>
    <property type="evidence" value="ECO:0007669"/>
    <property type="project" value="UniProtKB-UniRule"/>
</dbReference>
<dbReference type="eggNOG" id="COG0242">
    <property type="taxonomic scope" value="Bacteria"/>
</dbReference>
<dbReference type="EMBL" id="CP001854">
    <property type="protein sequence ID" value="ADB49306.1"/>
    <property type="molecule type" value="Genomic_DNA"/>
</dbReference>
<sequence>MAEHDSPPDPQARARRLAAYREIRLWGDPVLRASARPVERFDDGLADLITRLRWVIDDATGAGLAAPQLGVLVRVVVYRVPDEERDGPARVLVNPAIVVRSAERTTFVEGCLSMPGIVAPVERCANVVVHACDEHGRAREIAAAGDHASVLQHELDHLDGVLLPDRLTPEHRRSYVRAVHDAARAGWPAI</sequence>
<dbReference type="GO" id="GO:0046872">
    <property type="term" value="F:metal ion binding"/>
    <property type="evidence" value="ECO:0007669"/>
    <property type="project" value="UniProtKB-KW"/>
</dbReference>
<dbReference type="EC" id="3.5.1.88" evidence="2"/>
<comment type="catalytic activity">
    <reaction evidence="2">
        <text>N-terminal N-formyl-L-methionyl-[peptide] + H2O = N-terminal L-methionyl-[peptide] + formate</text>
        <dbReference type="Rhea" id="RHEA:24420"/>
        <dbReference type="Rhea" id="RHEA-COMP:10639"/>
        <dbReference type="Rhea" id="RHEA-COMP:10640"/>
        <dbReference type="ChEBI" id="CHEBI:15377"/>
        <dbReference type="ChEBI" id="CHEBI:15740"/>
        <dbReference type="ChEBI" id="CHEBI:49298"/>
        <dbReference type="ChEBI" id="CHEBI:64731"/>
        <dbReference type="EC" id="3.5.1.88"/>
    </reaction>
</comment>
<feature type="binding site" evidence="2">
    <location>
        <position position="111"/>
    </location>
    <ligand>
        <name>Fe cation</name>
        <dbReference type="ChEBI" id="CHEBI:24875"/>
    </ligand>
</feature>
<dbReference type="PANTHER" id="PTHR10458:SF22">
    <property type="entry name" value="PEPTIDE DEFORMYLASE"/>
    <property type="match status" value="1"/>
</dbReference>
<dbReference type="PANTHER" id="PTHR10458">
    <property type="entry name" value="PEPTIDE DEFORMYLASE"/>
    <property type="match status" value="1"/>
</dbReference>
<protein>
    <recommendedName>
        <fullName evidence="2">Peptide deformylase</fullName>
        <shortName evidence="2">PDF</shortName>
        <ecNumber evidence="2">3.5.1.88</ecNumber>
    </recommendedName>
    <alternativeName>
        <fullName evidence="2">Polypeptide deformylase</fullName>
    </alternativeName>
</protein>
<dbReference type="NCBIfam" id="TIGR00079">
    <property type="entry name" value="pept_deformyl"/>
    <property type="match status" value="1"/>
</dbReference>
<evidence type="ECO:0000256" key="2">
    <source>
        <dbReference type="HAMAP-Rule" id="MF_00163"/>
    </source>
</evidence>
<comment type="function">
    <text evidence="2">Removes the formyl group from the N-terminal Met of newly synthesized proteins. Requires at least a dipeptide for an efficient rate of reaction. N-terminal L-methionine is a prerequisite for activity but the enzyme has broad specificity at other positions.</text>
</comment>
<keyword evidence="2" id="KW-0479">Metal-binding</keyword>
<dbReference type="SUPFAM" id="SSF56420">
    <property type="entry name" value="Peptide deformylase"/>
    <property type="match status" value="1"/>
</dbReference>
<dbReference type="OrthoDB" id="9804313at2"/>
<dbReference type="Pfam" id="PF01327">
    <property type="entry name" value="Pep_deformylase"/>
    <property type="match status" value="1"/>
</dbReference>
<feature type="binding site" evidence="2">
    <location>
        <position position="157"/>
    </location>
    <ligand>
        <name>Fe cation</name>
        <dbReference type="ChEBI" id="CHEBI:24875"/>
    </ligand>
</feature>